<accession>A0A9P8VEH6</accession>
<dbReference type="EMBL" id="JAGSXJ010000009">
    <property type="protein sequence ID" value="KAH6688576.1"/>
    <property type="molecule type" value="Genomic_DNA"/>
</dbReference>
<reference evidence="2" key="1">
    <citation type="journal article" date="2021" name="Nat. Commun.">
        <title>Genetic determinants of endophytism in the Arabidopsis root mycobiome.</title>
        <authorList>
            <person name="Mesny F."/>
            <person name="Miyauchi S."/>
            <person name="Thiergart T."/>
            <person name="Pickel B."/>
            <person name="Atanasova L."/>
            <person name="Karlsson M."/>
            <person name="Huettel B."/>
            <person name="Barry K.W."/>
            <person name="Haridas S."/>
            <person name="Chen C."/>
            <person name="Bauer D."/>
            <person name="Andreopoulos W."/>
            <person name="Pangilinan J."/>
            <person name="LaButti K."/>
            <person name="Riley R."/>
            <person name="Lipzen A."/>
            <person name="Clum A."/>
            <person name="Drula E."/>
            <person name="Henrissat B."/>
            <person name="Kohler A."/>
            <person name="Grigoriev I.V."/>
            <person name="Martin F.M."/>
            <person name="Hacquard S."/>
        </authorList>
    </citation>
    <scope>NUCLEOTIDE SEQUENCE</scope>
    <source>
        <strain evidence="2">MPI-SDFR-AT-0117</strain>
    </source>
</reference>
<organism evidence="2 3">
    <name type="scientific">Plectosphaerella plurivora</name>
    <dbReference type="NCBI Taxonomy" id="936078"/>
    <lineage>
        <taxon>Eukaryota</taxon>
        <taxon>Fungi</taxon>
        <taxon>Dikarya</taxon>
        <taxon>Ascomycota</taxon>
        <taxon>Pezizomycotina</taxon>
        <taxon>Sordariomycetes</taxon>
        <taxon>Hypocreomycetidae</taxon>
        <taxon>Glomerellales</taxon>
        <taxon>Plectosphaerellaceae</taxon>
        <taxon>Plectosphaerella</taxon>
    </lineage>
</organism>
<evidence type="ECO:0000313" key="2">
    <source>
        <dbReference type="EMBL" id="KAH6688576.1"/>
    </source>
</evidence>
<protein>
    <submittedName>
        <fullName evidence="2">Uncharacterized protein</fullName>
    </submittedName>
</protein>
<sequence length="390" mass="44862">MSAQWEVGIAAAIRWNPKLEYLTIGLDTDQIDQQYARHNRRPSRYKHFLRDICLEYTELAMEGLYLYNDIYHPEKNLVEHTQGWVSWDALSYDNMPNLRYLFFSTIDMDVWEGLPELVQTRMRSTSNSTPGLIGVGAHSISGDMRDPHWSNDWSVNLPGFFRFPAMLEHIPMLSLPASLSKEAAETPEMRFEHMKGCTWLTHFYCPVDTTSSVAAWFPSFLEVLASLKNLQALWVPFTDGSDLHPYFDLLLDSDQGSDDQEMQDAEDVANGEDANSEDTTQEELDKEYAEYYDTELRPMVLRMAKANPLLTWINLGAVGTWRVIRPQGAATGEEDVRLSRLDVTENRQNMPHFFYLSETAGCEKPEAVDDTFQHPLSWVSNKIPALYYCR</sequence>
<dbReference type="Proteomes" id="UP000770015">
    <property type="component" value="Unassembled WGS sequence"/>
</dbReference>
<keyword evidence="3" id="KW-1185">Reference proteome</keyword>
<comment type="caution">
    <text evidence="2">The sequence shown here is derived from an EMBL/GenBank/DDBJ whole genome shotgun (WGS) entry which is preliminary data.</text>
</comment>
<name>A0A9P8VEH6_9PEZI</name>
<feature type="region of interest" description="Disordered" evidence="1">
    <location>
        <begin position="256"/>
        <end position="284"/>
    </location>
</feature>
<evidence type="ECO:0000256" key="1">
    <source>
        <dbReference type="SAM" id="MobiDB-lite"/>
    </source>
</evidence>
<gene>
    <name evidence="2" type="ORF">F5X68DRAFT_261025</name>
</gene>
<proteinExistence type="predicted"/>
<dbReference type="AlphaFoldDB" id="A0A9P8VEH6"/>
<evidence type="ECO:0000313" key="3">
    <source>
        <dbReference type="Proteomes" id="UP000770015"/>
    </source>
</evidence>